<name>A0AAX1TQ26_9FUSO</name>
<dbReference type="AlphaFoldDB" id="A0AAX1TQ26"/>
<dbReference type="Proteomes" id="UP000249008">
    <property type="component" value="Chromosome 1"/>
</dbReference>
<organism evidence="1 2">
    <name type="scientific">Fusobacterium ulcerans</name>
    <dbReference type="NCBI Taxonomy" id="861"/>
    <lineage>
        <taxon>Bacteria</taxon>
        <taxon>Fusobacteriati</taxon>
        <taxon>Fusobacteriota</taxon>
        <taxon>Fusobacteriia</taxon>
        <taxon>Fusobacteriales</taxon>
        <taxon>Fusobacteriaceae</taxon>
        <taxon>Fusobacterium</taxon>
    </lineage>
</organism>
<evidence type="ECO:0000313" key="1">
    <source>
        <dbReference type="EMBL" id="SQJ02637.1"/>
    </source>
</evidence>
<reference evidence="1 2" key="1">
    <citation type="submission" date="2018-06" db="EMBL/GenBank/DDBJ databases">
        <authorList>
            <consortium name="Pathogen Informatics"/>
            <person name="Doyle S."/>
        </authorList>
    </citation>
    <scope>NUCLEOTIDE SEQUENCE [LARGE SCALE GENOMIC DNA]</scope>
    <source>
        <strain evidence="1 2">NCTC12112</strain>
    </source>
</reference>
<protein>
    <recommendedName>
        <fullName evidence="3">Glyoxalase</fullName>
    </recommendedName>
</protein>
<proteinExistence type="predicted"/>
<accession>A0AAX1TQ26</accession>
<dbReference type="KEGG" id="ful:C4N20_14720"/>
<sequence>MASENFAKFCEVWDREQPVPEDRYRFFEIMNCVMIFFLTPEDVKNINEFFKKNGSFDEKRPIHEEIVVDEIHYNGNYMIKIGE</sequence>
<evidence type="ECO:0008006" key="3">
    <source>
        <dbReference type="Google" id="ProtNLM"/>
    </source>
</evidence>
<dbReference type="RefSeq" id="WP_005977244.1">
    <property type="nucleotide sequence ID" value="NZ_BAABXY010000001.1"/>
</dbReference>
<dbReference type="EMBL" id="LS483487">
    <property type="protein sequence ID" value="SQJ02637.1"/>
    <property type="molecule type" value="Genomic_DNA"/>
</dbReference>
<evidence type="ECO:0000313" key="2">
    <source>
        <dbReference type="Proteomes" id="UP000249008"/>
    </source>
</evidence>
<dbReference type="GeneID" id="78456077"/>
<gene>
    <name evidence="1" type="ORF">NCTC12112_01516</name>
</gene>